<dbReference type="OrthoDB" id="6626028at2759"/>
<accession>A0A6G0T1R6</accession>
<keyword evidence="2" id="KW-0812">Transmembrane</keyword>
<gene>
    <name evidence="3" type="ORF">AGLY_015735</name>
</gene>
<dbReference type="Proteomes" id="UP000475862">
    <property type="component" value="Unassembled WGS sequence"/>
</dbReference>
<evidence type="ECO:0000256" key="1">
    <source>
        <dbReference type="SAM" id="MobiDB-lite"/>
    </source>
</evidence>
<organism evidence="3 4">
    <name type="scientific">Aphis glycines</name>
    <name type="common">Soybean aphid</name>
    <dbReference type="NCBI Taxonomy" id="307491"/>
    <lineage>
        <taxon>Eukaryota</taxon>
        <taxon>Metazoa</taxon>
        <taxon>Ecdysozoa</taxon>
        <taxon>Arthropoda</taxon>
        <taxon>Hexapoda</taxon>
        <taxon>Insecta</taxon>
        <taxon>Pterygota</taxon>
        <taxon>Neoptera</taxon>
        <taxon>Paraneoptera</taxon>
        <taxon>Hemiptera</taxon>
        <taxon>Sternorrhyncha</taxon>
        <taxon>Aphidomorpha</taxon>
        <taxon>Aphidoidea</taxon>
        <taxon>Aphididae</taxon>
        <taxon>Aphidini</taxon>
        <taxon>Aphis</taxon>
        <taxon>Aphis</taxon>
    </lineage>
</organism>
<proteinExistence type="predicted"/>
<feature type="compositionally biased region" description="Polar residues" evidence="1">
    <location>
        <begin position="382"/>
        <end position="402"/>
    </location>
</feature>
<feature type="region of interest" description="Disordered" evidence="1">
    <location>
        <begin position="364"/>
        <end position="432"/>
    </location>
</feature>
<comment type="caution">
    <text evidence="3">The sequence shown here is derived from an EMBL/GenBank/DDBJ whole genome shotgun (WGS) entry which is preliminary data.</text>
</comment>
<feature type="transmembrane region" description="Helical" evidence="2">
    <location>
        <begin position="103"/>
        <end position="129"/>
    </location>
</feature>
<name>A0A6G0T1R6_APHGL</name>
<dbReference type="EMBL" id="VYZN01000075">
    <property type="protein sequence ID" value="KAE9523847.1"/>
    <property type="molecule type" value="Genomic_DNA"/>
</dbReference>
<evidence type="ECO:0000313" key="4">
    <source>
        <dbReference type="Proteomes" id="UP000475862"/>
    </source>
</evidence>
<keyword evidence="4" id="KW-1185">Reference proteome</keyword>
<evidence type="ECO:0000313" key="3">
    <source>
        <dbReference type="EMBL" id="KAE9523847.1"/>
    </source>
</evidence>
<dbReference type="AlphaFoldDB" id="A0A6G0T1R6"/>
<keyword evidence="2" id="KW-0472">Membrane</keyword>
<keyword evidence="2" id="KW-1133">Transmembrane helix</keyword>
<feature type="region of interest" description="Disordered" evidence="1">
    <location>
        <begin position="483"/>
        <end position="517"/>
    </location>
</feature>
<sequence>MAKPLGYYFRQQSEELKKKLLPIGQCDRDLQIGHRPANVVKDKKLNFITWEPYFCVLLQDEQTLTAYRSEELSIFPGTALRTITHAFKPVVIYWMIPIKQLNCFQFVIMHILIASCLLIVCGIVDSTLYNQRGQLFNQLNQRRQRSIEFPYPYGYHYNPIEPSIDVLGSSNDAFDSQINSYKPIHQYVKMSTHDEDLVPKTYSYHPMNSIHDSEYTSVQDIPKLMPENIYDYKYIASPPINYQPQPLIPESDVAFNLFAIRKASVFSYKSPNLNLNSNILSSIFVDPKSAETDPEISKAPSPSVIIVELLPEKSEHESTTATTEDPYEIKSFIEKILTKKPFSVEGESNYDAEAPIENESNFLEENSSENHSYSITTEDESNVFTTENEPNVITTEDNSNDIPTEDESNSFTTEETQTEDDDSNTSTTQETTTISGIDDVLDDDWFNGKSEEDSELKLKEIIDRYQKFREQMKPLFTTTLDFKSSSESDEKQVQTVPSNTFFRFPSHEETETSAEFE</sequence>
<protein>
    <submittedName>
        <fullName evidence="3">Uncharacterized protein</fullName>
    </submittedName>
</protein>
<evidence type="ECO:0000256" key="2">
    <source>
        <dbReference type="SAM" id="Phobius"/>
    </source>
</evidence>
<reference evidence="3 4" key="1">
    <citation type="submission" date="2019-08" db="EMBL/GenBank/DDBJ databases">
        <title>The genome of the soybean aphid Biotype 1, its phylome, world population structure and adaptation to the North American continent.</title>
        <authorList>
            <person name="Giordano R."/>
            <person name="Donthu R.K."/>
            <person name="Hernandez A.G."/>
            <person name="Wright C.L."/>
            <person name="Zimin A.V."/>
        </authorList>
    </citation>
    <scope>NUCLEOTIDE SEQUENCE [LARGE SCALE GENOMIC DNA]</scope>
    <source>
        <tissue evidence="3">Whole aphids</tissue>
    </source>
</reference>